<sequence length="402" mass="43025">MKDDGTTWRKSVDRKTRGASQSGPRHGRLSGHPRRRFWVRRVGALVAVALLWPAWSIGGALTAPGTDSTAARLAEWARFHGLGGVVSAMEQVQYQVNPPKVGGTLASAIPRDVGIVVAVPDPKPTRNRRVAPAPIPPQAQPALPNEGTWQTLVSLNGEPAIQSAFLRPDAVHTSYLVGVALLDQKLVRMVLHPGYQVPGGSGWSEPFEVPTSERDSLLATFNSGFTMVDANGGYWQDGKTAQPLRAGAASMVLYRDGHVDVVSWDGSAPGPDVAAVRQNLRLLVDNGTIASDVDSTTVTTWGKTVGNATFVWRTALGIRADGSLVFVVGNSMSVRTLATIVRDAGAVRAMELDINKSWTNFMTYAHPSAGVAVPTMLTPDAAPNPNRYLQPSTRDFVAVFPR</sequence>
<keyword evidence="2" id="KW-0472">Membrane</keyword>
<evidence type="ECO:0000256" key="2">
    <source>
        <dbReference type="SAM" id="Phobius"/>
    </source>
</evidence>
<evidence type="ECO:0000259" key="3">
    <source>
        <dbReference type="Pfam" id="PF09992"/>
    </source>
</evidence>
<dbReference type="AlphaFoldDB" id="A0A1J5QQ48"/>
<feature type="domain" description="Phosphodiester glycosidase" evidence="3">
    <location>
        <begin position="221"/>
        <end position="353"/>
    </location>
</feature>
<name>A0A1J5QQ48_9ZZZZ</name>
<keyword evidence="2" id="KW-1133">Transmembrane helix</keyword>
<reference evidence="4" key="1">
    <citation type="submission" date="2016-10" db="EMBL/GenBank/DDBJ databases">
        <title>Sequence of Gallionella enrichment culture.</title>
        <authorList>
            <person name="Poehlein A."/>
            <person name="Muehling M."/>
            <person name="Daniel R."/>
        </authorList>
    </citation>
    <scope>NUCLEOTIDE SEQUENCE</scope>
</reference>
<proteinExistence type="predicted"/>
<feature type="region of interest" description="Disordered" evidence="1">
    <location>
        <begin position="1"/>
        <end position="31"/>
    </location>
</feature>
<gene>
    <name evidence="4" type="ORF">GALL_323900</name>
</gene>
<keyword evidence="2" id="KW-0812">Transmembrane</keyword>
<accession>A0A1J5QQ48</accession>
<dbReference type="Pfam" id="PF09992">
    <property type="entry name" value="NAGPA"/>
    <property type="match status" value="1"/>
</dbReference>
<organism evidence="4">
    <name type="scientific">mine drainage metagenome</name>
    <dbReference type="NCBI Taxonomy" id="410659"/>
    <lineage>
        <taxon>unclassified sequences</taxon>
        <taxon>metagenomes</taxon>
        <taxon>ecological metagenomes</taxon>
    </lineage>
</organism>
<feature type="compositionally biased region" description="Basic and acidic residues" evidence="1">
    <location>
        <begin position="1"/>
        <end position="16"/>
    </location>
</feature>
<dbReference type="EMBL" id="MLJW01000523">
    <property type="protein sequence ID" value="OIQ85753.1"/>
    <property type="molecule type" value="Genomic_DNA"/>
</dbReference>
<evidence type="ECO:0000256" key="1">
    <source>
        <dbReference type="SAM" id="MobiDB-lite"/>
    </source>
</evidence>
<protein>
    <recommendedName>
        <fullName evidence="3">Phosphodiester glycosidase domain-containing protein</fullName>
    </recommendedName>
</protein>
<dbReference type="InterPro" id="IPR018711">
    <property type="entry name" value="NAGPA"/>
</dbReference>
<comment type="caution">
    <text evidence="4">The sequence shown here is derived from an EMBL/GenBank/DDBJ whole genome shotgun (WGS) entry which is preliminary data.</text>
</comment>
<evidence type="ECO:0000313" key="4">
    <source>
        <dbReference type="EMBL" id="OIQ85753.1"/>
    </source>
</evidence>
<feature type="transmembrane region" description="Helical" evidence="2">
    <location>
        <begin position="38"/>
        <end position="55"/>
    </location>
</feature>